<feature type="domain" description="UspA" evidence="3">
    <location>
        <begin position="178"/>
        <end position="319"/>
    </location>
</feature>
<dbReference type="InterPro" id="IPR014729">
    <property type="entry name" value="Rossmann-like_a/b/a_fold"/>
</dbReference>
<evidence type="ECO:0000313" key="4">
    <source>
        <dbReference type="EMBL" id="GAA3748091.1"/>
    </source>
</evidence>
<dbReference type="PRINTS" id="PR01438">
    <property type="entry name" value="UNVRSLSTRESS"/>
</dbReference>
<dbReference type="Gene3D" id="3.40.50.620">
    <property type="entry name" value="HUPs"/>
    <property type="match status" value="2"/>
</dbReference>
<dbReference type="InterPro" id="IPR006015">
    <property type="entry name" value="Universal_stress_UspA"/>
</dbReference>
<proteinExistence type="inferred from homology"/>
<sequence>MSSNDSSASPQETEGATVPPSSSEIVVGVDGSTRSRAALEWAARACADRGLGLVILHALSIPVVAVPFGEPLRPPPSPEVADRCQRLLQEDADHVAQLYPDLPVRTEVSALDPSYALLAAGRTAAMVVVGSRGLGAFASAFLGTVSIRVSAHASCPVAVVPDPATAEEGETKERDGRGRIVVGLDGSHGAKAALRFALGEAARTGAEVVAVHAWLVPVLFDGAAFAASPYTADREFFATHADKHVRTLVDEVRSEQAKDIPIHVEVVEDHAAHALLSAGEDADLIVVGSRGRGGFTGLLLGSVSQAVLHHAPTPVVVVRSTPEDAED</sequence>
<feature type="compositionally biased region" description="Polar residues" evidence="2">
    <location>
        <begin position="1"/>
        <end position="24"/>
    </location>
</feature>
<comment type="similarity">
    <text evidence="1">Belongs to the universal stress protein A family.</text>
</comment>
<dbReference type="SUPFAM" id="SSF52402">
    <property type="entry name" value="Adenine nucleotide alpha hydrolases-like"/>
    <property type="match status" value="2"/>
</dbReference>
<accession>A0ABP7FZU9</accession>
<reference evidence="5" key="1">
    <citation type="journal article" date="2019" name="Int. J. Syst. Evol. Microbiol.">
        <title>The Global Catalogue of Microorganisms (GCM) 10K type strain sequencing project: providing services to taxonomists for standard genome sequencing and annotation.</title>
        <authorList>
            <consortium name="The Broad Institute Genomics Platform"/>
            <consortium name="The Broad Institute Genome Sequencing Center for Infectious Disease"/>
            <person name="Wu L."/>
            <person name="Ma J."/>
        </authorList>
    </citation>
    <scope>NUCLEOTIDE SEQUENCE [LARGE SCALE GENOMIC DNA]</scope>
    <source>
        <strain evidence="5">JCM 17137</strain>
    </source>
</reference>
<gene>
    <name evidence="4" type="ORF">GCM10022402_29280</name>
</gene>
<dbReference type="Pfam" id="PF00582">
    <property type="entry name" value="Usp"/>
    <property type="match status" value="2"/>
</dbReference>
<dbReference type="Proteomes" id="UP001500908">
    <property type="component" value="Unassembled WGS sequence"/>
</dbReference>
<dbReference type="RefSeq" id="WP_344972035.1">
    <property type="nucleotide sequence ID" value="NZ_BAABDD010000012.1"/>
</dbReference>
<dbReference type="InterPro" id="IPR006016">
    <property type="entry name" value="UspA"/>
</dbReference>
<evidence type="ECO:0000256" key="1">
    <source>
        <dbReference type="ARBA" id="ARBA00008791"/>
    </source>
</evidence>
<evidence type="ECO:0000313" key="5">
    <source>
        <dbReference type="Proteomes" id="UP001500908"/>
    </source>
</evidence>
<dbReference type="EMBL" id="BAABDD010000012">
    <property type="protein sequence ID" value="GAA3748091.1"/>
    <property type="molecule type" value="Genomic_DNA"/>
</dbReference>
<protein>
    <submittedName>
        <fullName evidence="4">Universal stress protein</fullName>
    </submittedName>
</protein>
<feature type="region of interest" description="Disordered" evidence="2">
    <location>
        <begin position="1"/>
        <end position="25"/>
    </location>
</feature>
<organism evidence="4 5">
    <name type="scientific">Salinactinospora qingdaonensis</name>
    <dbReference type="NCBI Taxonomy" id="702744"/>
    <lineage>
        <taxon>Bacteria</taxon>
        <taxon>Bacillati</taxon>
        <taxon>Actinomycetota</taxon>
        <taxon>Actinomycetes</taxon>
        <taxon>Streptosporangiales</taxon>
        <taxon>Nocardiopsidaceae</taxon>
        <taxon>Salinactinospora</taxon>
    </lineage>
</organism>
<comment type="caution">
    <text evidence="4">The sequence shown here is derived from an EMBL/GenBank/DDBJ whole genome shotgun (WGS) entry which is preliminary data.</text>
</comment>
<evidence type="ECO:0000259" key="3">
    <source>
        <dbReference type="Pfam" id="PF00582"/>
    </source>
</evidence>
<name>A0ABP7FZU9_9ACTN</name>
<keyword evidence="5" id="KW-1185">Reference proteome</keyword>
<evidence type="ECO:0000256" key="2">
    <source>
        <dbReference type="SAM" id="MobiDB-lite"/>
    </source>
</evidence>
<dbReference type="PANTHER" id="PTHR46553">
    <property type="entry name" value="ADENINE NUCLEOTIDE ALPHA HYDROLASES-LIKE SUPERFAMILY PROTEIN"/>
    <property type="match status" value="1"/>
</dbReference>
<dbReference type="PANTHER" id="PTHR46553:SF3">
    <property type="entry name" value="ADENINE NUCLEOTIDE ALPHA HYDROLASES-LIKE SUPERFAMILY PROTEIN"/>
    <property type="match status" value="1"/>
</dbReference>
<feature type="domain" description="UspA" evidence="3">
    <location>
        <begin position="25"/>
        <end position="161"/>
    </location>
</feature>